<name>A0AAE1DRH9_9GAST</name>
<organism evidence="1 2">
    <name type="scientific">Elysia crispata</name>
    <name type="common">lettuce slug</name>
    <dbReference type="NCBI Taxonomy" id="231223"/>
    <lineage>
        <taxon>Eukaryota</taxon>
        <taxon>Metazoa</taxon>
        <taxon>Spiralia</taxon>
        <taxon>Lophotrochozoa</taxon>
        <taxon>Mollusca</taxon>
        <taxon>Gastropoda</taxon>
        <taxon>Heterobranchia</taxon>
        <taxon>Euthyneura</taxon>
        <taxon>Panpulmonata</taxon>
        <taxon>Sacoglossa</taxon>
        <taxon>Placobranchoidea</taxon>
        <taxon>Plakobranchidae</taxon>
        <taxon>Elysia</taxon>
    </lineage>
</organism>
<evidence type="ECO:0000313" key="1">
    <source>
        <dbReference type="EMBL" id="KAK3780077.1"/>
    </source>
</evidence>
<protein>
    <submittedName>
        <fullName evidence="1">Uncharacterized protein</fullName>
    </submittedName>
</protein>
<sequence>MRAESKPGHGLSVIINFSLPSFKSHLIIKTRSWIVGEHQFFVTQLQESSHYQNQAMDSSRVISLSKPGHGLSVIINFGYPASRVISLSKPGHGLSVNINFSLPSFKSHLIIKTGPWIVGEHQFFVTQLQESSHYQNQAMDCR</sequence>
<accession>A0AAE1DRH9</accession>
<keyword evidence="2" id="KW-1185">Reference proteome</keyword>
<gene>
    <name evidence="1" type="ORF">RRG08_046139</name>
</gene>
<reference evidence="1" key="1">
    <citation type="journal article" date="2023" name="G3 (Bethesda)">
        <title>A reference genome for the long-term kleptoplast-retaining sea slug Elysia crispata morphotype clarki.</title>
        <authorList>
            <person name="Eastman K.E."/>
            <person name="Pendleton A.L."/>
            <person name="Shaikh M.A."/>
            <person name="Suttiyut T."/>
            <person name="Ogas R."/>
            <person name="Tomko P."/>
            <person name="Gavelis G."/>
            <person name="Widhalm J.R."/>
            <person name="Wisecaver J.H."/>
        </authorList>
    </citation>
    <scope>NUCLEOTIDE SEQUENCE</scope>
    <source>
        <strain evidence="1">ECLA1</strain>
    </source>
</reference>
<proteinExistence type="predicted"/>
<dbReference type="EMBL" id="JAWDGP010002761">
    <property type="protein sequence ID" value="KAK3780077.1"/>
    <property type="molecule type" value="Genomic_DNA"/>
</dbReference>
<dbReference type="Proteomes" id="UP001283361">
    <property type="component" value="Unassembled WGS sequence"/>
</dbReference>
<comment type="caution">
    <text evidence="1">The sequence shown here is derived from an EMBL/GenBank/DDBJ whole genome shotgun (WGS) entry which is preliminary data.</text>
</comment>
<evidence type="ECO:0000313" key="2">
    <source>
        <dbReference type="Proteomes" id="UP001283361"/>
    </source>
</evidence>
<dbReference type="AlphaFoldDB" id="A0AAE1DRH9"/>